<accession>A0A9Q3EIA0</accession>
<dbReference type="PANTHER" id="PTHR46579">
    <property type="entry name" value="F5/8 TYPE C DOMAIN-CONTAINING PROTEIN-RELATED"/>
    <property type="match status" value="1"/>
</dbReference>
<evidence type="ECO:0000313" key="2">
    <source>
        <dbReference type="Proteomes" id="UP000765509"/>
    </source>
</evidence>
<keyword evidence="2" id="KW-1185">Reference proteome</keyword>
<evidence type="ECO:0000313" key="1">
    <source>
        <dbReference type="EMBL" id="MBW0519351.1"/>
    </source>
</evidence>
<sequence>MCLLVDNFCALVACTHILESQSITSSDCSRFTEEYQKYFNSSKSLFQGYAVNPNHHYALHIESQLRHWGPLIGVSEFAGERLNGMLQRITTSCQIANLQEVQYS</sequence>
<dbReference type="OrthoDB" id="2506039at2759"/>
<organism evidence="1 2">
    <name type="scientific">Austropuccinia psidii MF-1</name>
    <dbReference type="NCBI Taxonomy" id="1389203"/>
    <lineage>
        <taxon>Eukaryota</taxon>
        <taxon>Fungi</taxon>
        <taxon>Dikarya</taxon>
        <taxon>Basidiomycota</taxon>
        <taxon>Pucciniomycotina</taxon>
        <taxon>Pucciniomycetes</taxon>
        <taxon>Pucciniales</taxon>
        <taxon>Sphaerophragmiaceae</taxon>
        <taxon>Austropuccinia</taxon>
    </lineage>
</organism>
<proteinExistence type="predicted"/>
<dbReference type="PANTHER" id="PTHR46579:SF1">
    <property type="entry name" value="F5_8 TYPE C DOMAIN-CONTAINING PROTEIN"/>
    <property type="match status" value="1"/>
</dbReference>
<dbReference type="AlphaFoldDB" id="A0A9Q3EIA0"/>
<comment type="caution">
    <text evidence="1">The sequence shown here is derived from an EMBL/GenBank/DDBJ whole genome shotgun (WGS) entry which is preliminary data.</text>
</comment>
<gene>
    <name evidence="1" type="ORF">O181_059066</name>
</gene>
<name>A0A9Q3EIA0_9BASI</name>
<protein>
    <submittedName>
        <fullName evidence="1">Uncharacterized protein</fullName>
    </submittedName>
</protein>
<dbReference type="Proteomes" id="UP000765509">
    <property type="component" value="Unassembled WGS sequence"/>
</dbReference>
<reference evidence="1" key="1">
    <citation type="submission" date="2021-03" db="EMBL/GenBank/DDBJ databases">
        <title>Draft genome sequence of rust myrtle Austropuccinia psidii MF-1, a brazilian biotype.</title>
        <authorList>
            <person name="Quecine M.C."/>
            <person name="Pachon D.M.R."/>
            <person name="Bonatelli M.L."/>
            <person name="Correr F.H."/>
            <person name="Franceschini L.M."/>
            <person name="Leite T.F."/>
            <person name="Margarido G.R.A."/>
            <person name="Almeida C.A."/>
            <person name="Ferrarezi J.A."/>
            <person name="Labate C.A."/>
        </authorList>
    </citation>
    <scope>NUCLEOTIDE SEQUENCE</scope>
    <source>
        <strain evidence="1">MF-1</strain>
    </source>
</reference>
<dbReference type="EMBL" id="AVOT02027347">
    <property type="protein sequence ID" value="MBW0519351.1"/>
    <property type="molecule type" value="Genomic_DNA"/>
</dbReference>